<sequence>MELKTLEQIQAMDEREAANYIATLTTEAESLVTEAETVADIHGLEFCIGIGGYGMGGTYYSKDYIETLGLKYSEPGWNASSQSC</sequence>
<organism evidence="1 2">
    <name type="scientific">Pseudomonas phage vB_PseuGesM_254</name>
    <dbReference type="NCBI Taxonomy" id="3092638"/>
    <lineage>
        <taxon>Viruses</taxon>
        <taxon>Duplodnaviria</taxon>
        <taxon>Heunggongvirae</taxon>
        <taxon>Uroviricota</taxon>
        <taxon>Caudoviricetes</taxon>
        <taxon>Vandenendeviridae</taxon>
        <taxon>Chemalvirus</taxon>
        <taxon>Chemalvirus PseuGes254</taxon>
    </lineage>
</organism>
<dbReference type="EMBL" id="OR575930">
    <property type="protein sequence ID" value="WOZ57552.1"/>
    <property type="molecule type" value="Genomic_DNA"/>
</dbReference>
<protein>
    <recommendedName>
        <fullName evidence="3">SIS domain-containing protein</fullName>
    </recommendedName>
</protein>
<accession>A0AAX4G6M0</accession>
<reference evidence="2" key="1">
    <citation type="submission" date="2024-05" db="EMBL/GenBank/DDBJ databases">
        <authorList>
            <person name="Tikunov A.Y."/>
            <person name="Morozova V.V."/>
            <person name="Kozlova Y.N."/>
            <person name="Tikunova N.V."/>
            <person name="Babkin I.V."/>
        </authorList>
    </citation>
    <scope>NUCLEOTIDE SEQUENCE [LARGE SCALE GENOMIC DNA]</scope>
</reference>
<keyword evidence="2" id="KW-1185">Reference proteome</keyword>
<proteinExistence type="predicted"/>
<evidence type="ECO:0008006" key="3">
    <source>
        <dbReference type="Google" id="ProtNLM"/>
    </source>
</evidence>
<evidence type="ECO:0000313" key="1">
    <source>
        <dbReference type="EMBL" id="WOZ57552.1"/>
    </source>
</evidence>
<name>A0AAX4G6M0_9CAUD</name>
<evidence type="ECO:0000313" key="2">
    <source>
        <dbReference type="Proteomes" id="UP001305174"/>
    </source>
</evidence>
<dbReference type="Proteomes" id="UP001305174">
    <property type="component" value="Segment"/>
</dbReference>